<evidence type="ECO:0000313" key="3">
    <source>
        <dbReference type="Proteomes" id="UP000029964"/>
    </source>
</evidence>
<gene>
    <name evidence="2" type="ORF">ACRE_068500</name>
</gene>
<proteinExistence type="predicted"/>
<dbReference type="Pfam" id="PF11913">
    <property type="entry name" value="DUF3431"/>
    <property type="match status" value="1"/>
</dbReference>
<dbReference type="PANTHER" id="PTHR37490:SF3">
    <property type="entry name" value="DUF3431 DOMAIN CONTAINING PROTEIN"/>
    <property type="match status" value="1"/>
</dbReference>
<dbReference type="AlphaFoldDB" id="A0A086SZ59"/>
<dbReference type="InterPro" id="IPR021838">
    <property type="entry name" value="DUF3431"/>
</dbReference>
<name>A0A086SZ59_HAPC1</name>
<dbReference type="EMBL" id="JPKY01000095">
    <property type="protein sequence ID" value="KFH42391.1"/>
    <property type="molecule type" value="Genomic_DNA"/>
</dbReference>
<dbReference type="Proteomes" id="UP000029964">
    <property type="component" value="Unassembled WGS sequence"/>
</dbReference>
<reference evidence="3" key="1">
    <citation type="journal article" date="2014" name="Genome Announc.">
        <title>Genome sequence and annotation of Acremonium chrysogenum, producer of the beta-lactam antibiotic cephalosporin C.</title>
        <authorList>
            <person name="Terfehr D."/>
            <person name="Dahlmann T.A."/>
            <person name="Specht T."/>
            <person name="Zadra I."/>
            <person name="Kuernsteiner H."/>
            <person name="Kueck U."/>
        </authorList>
    </citation>
    <scope>NUCLEOTIDE SEQUENCE [LARGE SCALE GENOMIC DNA]</scope>
    <source>
        <strain evidence="3">ATCC 11550 / CBS 779.69 / DSM 880 / IAM 14645 / JCM 23072 / IMI 49137</strain>
    </source>
</reference>
<feature type="chain" id="PRO_5001815219" evidence="1">
    <location>
        <begin position="31"/>
        <end position="328"/>
    </location>
</feature>
<dbReference type="PANTHER" id="PTHR37490">
    <property type="entry name" value="EXPRESSED PROTEIN"/>
    <property type="match status" value="1"/>
</dbReference>
<feature type="signal peptide" evidence="1">
    <location>
        <begin position="1"/>
        <end position="30"/>
    </location>
</feature>
<evidence type="ECO:0000313" key="2">
    <source>
        <dbReference type="EMBL" id="KFH42391.1"/>
    </source>
</evidence>
<keyword evidence="3" id="KW-1185">Reference proteome</keyword>
<protein>
    <submittedName>
        <fullName evidence="2">Uncharacterized protein</fullName>
    </submittedName>
</protein>
<accession>A0A086SZ59</accession>
<comment type="caution">
    <text evidence="2">The sequence shown here is derived from an EMBL/GenBank/DDBJ whole genome shotgun (WGS) entry which is preliminary data.</text>
</comment>
<dbReference type="HOGENOM" id="CLU_031559_3_0_1"/>
<evidence type="ECO:0000256" key="1">
    <source>
        <dbReference type="SAM" id="SignalP"/>
    </source>
</evidence>
<sequence length="328" mass="37562">MAALGRARQRQRLVATILFLVFVLLLFHHASFPSAGQYNTPSRNSAPTDAAPGDDEVEMVVASMKRENLTWLNDYLLDWKKNIYVVDDPTAPLTVEVNKGREAMVFLTYIIDRYDSLPGNIIFHHAERFQWHNDNPDYDALPLLRSFRFEHLRDEGYVNLRCVWVLGCPVEIRPIDDEDSDGARKAEPVTAKRVYKRAFEELFPGQPVPETIGVTCCSQFAVRRETIWQRPRSDYVRYREWLMSSSLADDLSGRVLEYSWHKLVIFGKDPVHCPSAGECYCQTYGLCGMECDKAGCSGQYTLPPFSTLPQGWPKIGWDNEDRGWDGLP</sequence>
<dbReference type="OrthoDB" id="426718at2759"/>
<organism evidence="2 3">
    <name type="scientific">Hapsidospora chrysogenum (strain ATCC 11550 / CBS 779.69 / DSM 880 / IAM 14645 / JCM 23072 / IMI 49137)</name>
    <name type="common">Acremonium chrysogenum</name>
    <dbReference type="NCBI Taxonomy" id="857340"/>
    <lineage>
        <taxon>Eukaryota</taxon>
        <taxon>Fungi</taxon>
        <taxon>Dikarya</taxon>
        <taxon>Ascomycota</taxon>
        <taxon>Pezizomycotina</taxon>
        <taxon>Sordariomycetes</taxon>
        <taxon>Hypocreomycetidae</taxon>
        <taxon>Hypocreales</taxon>
        <taxon>Bionectriaceae</taxon>
        <taxon>Hapsidospora</taxon>
    </lineage>
</organism>
<keyword evidence="1" id="KW-0732">Signal</keyword>